<organism evidence="1 2">
    <name type="scientific">Smallanthus sonchifolius</name>
    <dbReference type="NCBI Taxonomy" id="185202"/>
    <lineage>
        <taxon>Eukaryota</taxon>
        <taxon>Viridiplantae</taxon>
        <taxon>Streptophyta</taxon>
        <taxon>Embryophyta</taxon>
        <taxon>Tracheophyta</taxon>
        <taxon>Spermatophyta</taxon>
        <taxon>Magnoliopsida</taxon>
        <taxon>eudicotyledons</taxon>
        <taxon>Gunneridae</taxon>
        <taxon>Pentapetalae</taxon>
        <taxon>asterids</taxon>
        <taxon>campanulids</taxon>
        <taxon>Asterales</taxon>
        <taxon>Asteraceae</taxon>
        <taxon>Asteroideae</taxon>
        <taxon>Heliantheae alliance</taxon>
        <taxon>Millerieae</taxon>
        <taxon>Smallanthus</taxon>
    </lineage>
</organism>
<reference evidence="1 2" key="2">
    <citation type="journal article" date="2022" name="Mol. Ecol. Resour.">
        <title>The genomes of chicory, endive, great burdock and yacon provide insights into Asteraceae paleo-polyploidization history and plant inulin production.</title>
        <authorList>
            <person name="Fan W."/>
            <person name="Wang S."/>
            <person name="Wang H."/>
            <person name="Wang A."/>
            <person name="Jiang F."/>
            <person name="Liu H."/>
            <person name="Zhao H."/>
            <person name="Xu D."/>
            <person name="Zhang Y."/>
        </authorList>
    </citation>
    <scope>NUCLEOTIDE SEQUENCE [LARGE SCALE GENOMIC DNA]</scope>
    <source>
        <strain evidence="2">cv. Yunnan</strain>
        <tissue evidence="1">Leaves</tissue>
    </source>
</reference>
<proteinExistence type="predicted"/>
<accession>A0ACB9JVP3</accession>
<evidence type="ECO:0000313" key="2">
    <source>
        <dbReference type="Proteomes" id="UP001056120"/>
    </source>
</evidence>
<comment type="caution">
    <text evidence="1">The sequence shown here is derived from an EMBL/GenBank/DDBJ whole genome shotgun (WGS) entry which is preliminary data.</text>
</comment>
<sequence length="75" mass="8620">MSLVNNLKGRAYSHRYYDILEKGKTLPVSHEKEEFLKHSENKTLILVGQTGCGKVIQLKSRNYKTRNSKLQNTIA</sequence>
<protein>
    <submittedName>
        <fullName evidence="1">Uncharacterized protein</fullName>
    </submittedName>
</protein>
<name>A0ACB9JVP3_9ASTR</name>
<dbReference type="Proteomes" id="UP001056120">
    <property type="component" value="Linkage Group LG02"/>
</dbReference>
<dbReference type="EMBL" id="CM042019">
    <property type="protein sequence ID" value="KAI3824094.1"/>
    <property type="molecule type" value="Genomic_DNA"/>
</dbReference>
<evidence type="ECO:0000313" key="1">
    <source>
        <dbReference type="EMBL" id="KAI3824094.1"/>
    </source>
</evidence>
<keyword evidence="2" id="KW-1185">Reference proteome</keyword>
<reference evidence="2" key="1">
    <citation type="journal article" date="2022" name="Mol. Ecol. Resour.">
        <title>The genomes of chicory, endive, great burdock and yacon provide insights into Asteraceae palaeo-polyploidization history and plant inulin production.</title>
        <authorList>
            <person name="Fan W."/>
            <person name="Wang S."/>
            <person name="Wang H."/>
            <person name="Wang A."/>
            <person name="Jiang F."/>
            <person name="Liu H."/>
            <person name="Zhao H."/>
            <person name="Xu D."/>
            <person name="Zhang Y."/>
        </authorList>
    </citation>
    <scope>NUCLEOTIDE SEQUENCE [LARGE SCALE GENOMIC DNA]</scope>
    <source>
        <strain evidence="2">cv. Yunnan</strain>
    </source>
</reference>
<gene>
    <name evidence="1" type="ORF">L1987_05542</name>
</gene>